<proteinExistence type="predicted"/>
<feature type="domain" description="PKD" evidence="1">
    <location>
        <begin position="885"/>
        <end position="949"/>
    </location>
</feature>
<dbReference type="KEGG" id="gsu:GSU3233"/>
<dbReference type="InterPro" id="IPR013783">
    <property type="entry name" value="Ig-like_fold"/>
</dbReference>
<evidence type="ECO:0000313" key="2">
    <source>
        <dbReference type="EMBL" id="AAR36624.2"/>
    </source>
</evidence>
<dbReference type="PATRIC" id="fig|243231.5.peg.3254"/>
<dbReference type="SUPFAM" id="SSF49299">
    <property type="entry name" value="PKD domain"/>
    <property type="match status" value="1"/>
</dbReference>
<dbReference type="InParanoid" id="Q747N2"/>
<gene>
    <name evidence="2" type="ordered locus">GSU3233</name>
</gene>
<name>Q747N2_GEOSL</name>
<dbReference type="HOGENOM" id="CLU_294702_0_0_7"/>
<dbReference type="Gene3D" id="2.60.40.10">
    <property type="entry name" value="Immunoglobulins"/>
    <property type="match status" value="1"/>
</dbReference>
<dbReference type="EMBL" id="AE017180">
    <property type="protein sequence ID" value="AAR36624.2"/>
    <property type="molecule type" value="Genomic_DNA"/>
</dbReference>
<dbReference type="Pfam" id="PF18911">
    <property type="entry name" value="PKD_4"/>
    <property type="match status" value="1"/>
</dbReference>
<dbReference type="InterPro" id="IPR000601">
    <property type="entry name" value="PKD_dom"/>
</dbReference>
<organism evidence="2 3">
    <name type="scientific">Geobacter sulfurreducens (strain ATCC 51573 / DSM 12127 / PCA)</name>
    <dbReference type="NCBI Taxonomy" id="243231"/>
    <lineage>
        <taxon>Bacteria</taxon>
        <taxon>Pseudomonadati</taxon>
        <taxon>Thermodesulfobacteriota</taxon>
        <taxon>Desulfuromonadia</taxon>
        <taxon>Geobacterales</taxon>
        <taxon>Geobacteraceae</taxon>
        <taxon>Geobacter</taxon>
    </lineage>
</organism>
<dbReference type="AlphaFoldDB" id="Q747N2"/>
<protein>
    <submittedName>
        <fullName evidence="2">Cytochrome c</fullName>
    </submittedName>
</protein>
<dbReference type="OrthoDB" id="5389061at2"/>
<accession>Q747N2</accession>
<keyword evidence="3" id="KW-1185">Reference proteome</keyword>
<dbReference type="Proteomes" id="UP000000577">
    <property type="component" value="Chromosome"/>
</dbReference>
<dbReference type="InterPro" id="IPR036280">
    <property type="entry name" value="Multihaem_cyt_sf"/>
</dbReference>
<dbReference type="PROSITE" id="PS50093">
    <property type="entry name" value="PKD"/>
    <property type="match status" value="1"/>
</dbReference>
<reference evidence="2 3" key="1">
    <citation type="journal article" date="2003" name="Science">
        <title>Genome of Geobacter sulfurreducens: metal reduction in subsurface environments.</title>
        <authorList>
            <person name="Methe B.A."/>
            <person name="Nelson K.E."/>
            <person name="Eisen J.A."/>
            <person name="Paulsen I.T."/>
            <person name="Nelson W."/>
            <person name="Heidelberg J.F."/>
            <person name="Wu D."/>
            <person name="Wu M."/>
            <person name="Ward N."/>
            <person name="Beanan M.J."/>
            <person name="Dodson R.J."/>
            <person name="Madupu R."/>
            <person name="Brinkac L.M."/>
            <person name="Daugherty S.C."/>
            <person name="DeBoy R.T."/>
            <person name="Durkin A.S."/>
            <person name="Gwinn M."/>
            <person name="Kolonay J.F."/>
            <person name="Sullivan S.A."/>
            <person name="Haft D.H."/>
            <person name="Selengut J."/>
            <person name="Davidsen T.M."/>
            <person name="Zafar N."/>
            <person name="White O."/>
            <person name="Tran B."/>
            <person name="Romero C."/>
            <person name="Forberger H.A."/>
            <person name="Weidman J."/>
            <person name="Khouri H."/>
            <person name="Feldblyum T.V."/>
            <person name="Utterback T.R."/>
            <person name="Van Aken S.E."/>
            <person name="Lovley D.R."/>
            <person name="Fraser C.M."/>
        </authorList>
    </citation>
    <scope>NUCLEOTIDE SEQUENCE [LARGE SCALE GENOMIC DNA]</scope>
    <source>
        <strain evidence="3">ATCC 51573 / DSM 12127 / PCA</strain>
    </source>
</reference>
<dbReference type="STRING" id="243231.GSU3233"/>
<evidence type="ECO:0000313" key="3">
    <source>
        <dbReference type="Proteomes" id="UP000000577"/>
    </source>
</evidence>
<sequence length="1063" mass="113353">MDQDSATPGVQDKKYTEAEFKAQVDLSMWDSAVYCGSCHVGGGFVEKDRNGVRYSQRQPDAGGLFDAYLFYVNDTYDPLTGMPTEKVAMAPWIYPQYADNNPANGPVLAPNGWGRAAMSQPGMPISDGQLMMPNVKEMDCLYCHFEGYDNLMHSVMNYSGALNVTATVGAGLMDTNKMSPTYQGYNVSLVDVDQNGIVSLNSTALSRIKANPPADNCRKCHMPTSLTDLPSMMKDFLSSAPMIYTGNFSASMTGLEMPAFDFNAPFGFTWNFSQGPYGISPVVNVTNISSYMIAAIGYPAAMGQTIYNSMPGFGGTVINPMIGEIGGGNKAGTGPLYYEKLVFDESGNPVMMGMAPAMDQNSLKKGIVPFPRAEWFKRGDLWDNRDQEVHIGMECAGCHMDTDTLKVDGPGKDGKSLCDPGRGYDSASGVETSTALGIDSRNTIKKCADCHVTGKNSDGVAIDTFNAPNPTSAHAMFNLTAPMVNAVRMKADGTGEETFLGSHMDIIDCAVCHTYKKQMVVRALDSTSGNRYPNMLGFDTSKGMLGMFNEPMPGMTNEGVEWKPLYTWAKIGDGDKILPDGSANPNWRRKVYPINIITAVLWNNIDPSVDANGDGVTGRPAAPNLTYYDPWISRDMKAGVNYGPSGFAPVPVGFGNGAFQSAYNPDGTFTGAWNYVGVYGGNAVFSTPEEIENYKAFRNTIAPAVDGKSWSGTQLLLLGGPYMITHNVRSTANFVLGKSCGDCHAAGKGFFDGGFNMTGTAIKANAGASFMQSPAEILQIVAKAEDLETGAELATKSGAAREVKFEEHGDWNPATKTFTPNPAGEYKKAIDLSRSEALYPDEGTFTAADGTVYPNRAAYVAYLTGIGAAPTADIATVGSNNTAGLPTTAEVTVTQGTVTLAATAAGPLAADKYSYAWTCSDSNVTLSGQSVTRAFSATGTYTLTLRVKNLSTNEEKVDQIKVKVTAPAPAAGVAVAAAGISYNSPSAGYAIIPLTITGVTFNKVKVVWGDGNTNIYTTSDANFVLPSHKFWGYPAKKSFTAKVYVYNGTTLAAQNDNISVLFP</sequence>
<dbReference type="SUPFAM" id="SSF48695">
    <property type="entry name" value="Multiheme cytochromes"/>
    <property type="match status" value="2"/>
</dbReference>
<dbReference type="InterPro" id="IPR035986">
    <property type="entry name" value="PKD_dom_sf"/>
</dbReference>
<dbReference type="EnsemblBacteria" id="AAR36624">
    <property type="protein sequence ID" value="AAR36624"/>
    <property type="gene ID" value="GSU3233"/>
</dbReference>
<dbReference type="RefSeq" id="WP_010943849.1">
    <property type="nucleotide sequence ID" value="NC_002939.5"/>
</dbReference>
<reference evidence="2 3" key="2">
    <citation type="journal article" date="2012" name="BMC Genomics">
        <title>Comparative genomic analysis of Geobacter sulfurreducens KN400, a strain with enhanced capacity for extracellular electron transfer and electricity production.</title>
        <authorList>
            <person name="Butler J.E."/>
            <person name="Young N.D."/>
            <person name="Aklujkar M."/>
            <person name="Lovley D.R."/>
        </authorList>
    </citation>
    <scope>NUCLEOTIDE SEQUENCE [LARGE SCALE GENOMIC DNA]</scope>
    <source>
        <strain evidence="3">ATCC 51573 / DSM 12127 / PCA</strain>
    </source>
</reference>
<evidence type="ECO:0000259" key="1">
    <source>
        <dbReference type="PROSITE" id="PS50093"/>
    </source>
</evidence>